<keyword evidence="3 6" id="KW-0418">Kinase</keyword>
<feature type="domain" description="Carbohydrate kinase FGGY C-terminal" evidence="5">
    <location>
        <begin position="297"/>
        <end position="508"/>
    </location>
</feature>
<dbReference type="InterPro" id="IPR043129">
    <property type="entry name" value="ATPase_NBD"/>
</dbReference>
<dbReference type="PANTHER" id="PTHR43435:SF4">
    <property type="entry name" value="FGGY CARBOHYDRATE KINASE DOMAIN-CONTAINING PROTEIN"/>
    <property type="match status" value="1"/>
</dbReference>
<evidence type="ECO:0000256" key="1">
    <source>
        <dbReference type="ARBA" id="ARBA00009156"/>
    </source>
</evidence>
<name>A0A9P3FZ47_9APHY</name>
<evidence type="ECO:0000256" key="2">
    <source>
        <dbReference type="ARBA" id="ARBA00022679"/>
    </source>
</evidence>
<dbReference type="GO" id="GO:0005737">
    <property type="term" value="C:cytoplasm"/>
    <property type="evidence" value="ECO:0007669"/>
    <property type="project" value="TreeGrafter"/>
</dbReference>
<dbReference type="Gene3D" id="3.30.420.40">
    <property type="match status" value="1"/>
</dbReference>
<evidence type="ECO:0000313" key="6">
    <source>
        <dbReference type="EMBL" id="GJE84799.1"/>
    </source>
</evidence>
<dbReference type="InterPro" id="IPR018484">
    <property type="entry name" value="FGGY_N"/>
</dbReference>
<keyword evidence="2" id="KW-0808">Transferase</keyword>
<comment type="similarity">
    <text evidence="1">Belongs to the FGGY kinase family.</text>
</comment>
<sequence>MPSDAYYIGIDVGTGSARAALVKHDGTLVASSTQDTKTWRDPNDHRIFEQSTTDIWNAISKTVRAVLAEAKVSPHDVKGLGFDATCSLAVADFDGNPVTVTKGGEIGQVGERNIILWADHRAEEEADLINGTGNTVLDYVGGVMSLEMEIPKTLWLKHHMKPELFARCQFFDLPDFLTYRATGHALRSTCSLTCKCSYVPNSGWQPEFFKKIGLEEFVQNDYKQLGGANGQVATAGMPVGKGLSKQAAEELGLLEGTPVGSAVIDAYAGWLGTVAARYKEGDKLSTVPGLDESRHRLAACAGTSTCHIVQSPQGVFVNGVWGPYKDPVFPGWWMNEGGQSSTGQLIDFMIKTHPAYNQLKELAEQRNTNIHNVLHDELEKLRKEAQVESFTELTKDMHMYPDLHGNRSPIADPRMRGSIVGLALDDGLGDLARKFNITMEAIALQTRHIVDEMNAKGHAINAIYMSGGQAKNAALMQLFADTCGMPVVLPQSSGAAVVLGAAMLGRFAAELQPGSTDEKADCEARWKIMVDMTPPGTLVAPAAGAREKKLLQAKYKIFRESIDIQKRWRKEMEEATK</sequence>
<dbReference type="InterPro" id="IPR006003">
    <property type="entry name" value="FGGY_RbtK-like"/>
</dbReference>
<dbReference type="SUPFAM" id="SSF53067">
    <property type="entry name" value="Actin-like ATPase domain"/>
    <property type="match status" value="2"/>
</dbReference>
<feature type="domain" description="Carbohydrate kinase FGGY N-terminal" evidence="4">
    <location>
        <begin position="6"/>
        <end position="272"/>
    </location>
</feature>
<reference evidence="6 7" key="1">
    <citation type="submission" date="2021-08" db="EMBL/GenBank/DDBJ databases">
        <title>Draft Genome Sequence of Phanerochaete sordida strain YK-624.</title>
        <authorList>
            <person name="Mori T."/>
            <person name="Dohra H."/>
            <person name="Suzuki T."/>
            <person name="Kawagishi H."/>
            <person name="Hirai H."/>
        </authorList>
    </citation>
    <scope>NUCLEOTIDE SEQUENCE [LARGE SCALE GENOMIC DNA]</scope>
    <source>
        <strain evidence="6 7">YK-624</strain>
    </source>
</reference>
<dbReference type="NCBIfam" id="TIGR01315">
    <property type="entry name" value="5C_CHO_kinase"/>
    <property type="match status" value="1"/>
</dbReference>
<organism evidence="6 7">
    <name type="scientific">Phanerochaete sordida</name>
    <dbReference type="NCBI Taxonomy" id="48140"/>
    <lineage>
        <taxon>Eukaryota</taxon>
        <taxon>Fungi</taxon>
        <taxon>Dikarya</taxon>
        <taxon>Basidiomycota</taxon>
        <taxon>Agaricomycotina</taxon>
        <taxon>Agaricomycetes</taxon>
        <taxon>Polyporales</taxon>
        <taxon>Phanerochaetaceae</taxon>
        <taxon>Phanerochaete</taxon>
    </lineage>
</organism>
<dbReference type="Pfam" id="PF02782">
    <property type="entry name" value="FGGY_C"/>
    <property type="match status" value="1"/>
</dbReference>
<dbReference type="InterPro" id="IPR000577">
    <property type="entry name" value="Carb_kinase_FGGY"/>
</dbReference>
<dbReference type="CDD" id="cd07782">
    <property type="entry name" value="ASKHA_NBD_FGGY_D-RBK"/>
    <property type="match status" value="1"/>
</dbReference>
<evidence type="ECO:0000259" key="5">
    <source>
        <dbReference type="Pfam" id="PF02782"/>
    </source>
</evidence>
<dbReference type="OrthoDB" id="203824at2759"/>
<dbReference type="Pfam" id="PF00370">
    <property type="entry name" value="FGGY_N"/>
    <property type="match status" value="1"/>
</dbReference>
<dbReference type="InterPro" id="IPR018485">
    <property type="entry name" value="FGGY_C"/>
</dbReference>
<protein>
    <submittedName>
        <fullName evidence="6">Pentulose kinase</fullName>
    </submittedName>
</protein>
<evidence type="ECO:0000256" key="3">
    <source>
        <dbReference type="ARBA" id="ARBA00022777"/>
    </source>
</evidence>
<dbReference type="AlphaFoldDB" id="A0A9P3FZ47"/>
<evidence type="ECO:0000313" key="7">
    <source>
        <dbReference type="Proteomes" id="UP000703269"/>
    </source>
</evidence>
<dbReference type="GO" id="GO:0019321">
    <property type="term" value="P:pentose metabolic process"/>
    <property type="evidence" value="ECO:0007669"/>
    <property type="project" value="TreeGrafter"/>
</dbReference>
<evidence type="ECO:0000259" key="4">
    <source>
        <dbReference type="Pfam" id="PF00370"/>
    </source>
</evidence>
<comment type="caution">
    <text evidence="6">The sequence shown here is derived from an EMBL/GenBank/DDBJ whole genome shotgun (WGS) entry which is preliminary data.</text>
</comment>
<dbReference type="PANTHER" id="PTHR43435">
    <property type="entry name" value="RIBULOKINASE"/>
    <property type="match status" value="1"/>
</dbReference>
<dbReference type="Gene3D" id="1.20.58.2240">
    <property type="match status" value="1"/>
</dbReference>
<dbReference type="GO" id="GO:0019150">
    <property type="term" value="F:D-ribulokinase activity"/>
    <property type="evidence" value="ECO:0007669"/>
    <property type="project" value="TreeGrafter"/>
</dbReference>
<proteinExistence type="inferred from homology"/>
<gene>
    <name evidence="6" type="ORF">PsYK624_008750</name>
</gene>
<dbReference type="Proteomes" id="UP000703269">
    <property type="component" value="Unassembled WGS sequence"/>
</dbReference>
<dbReference type="EMBL" id="BPQB01000001">
    <property type="protein sequence ID" value="GJE84799.1"/>
    <property type="molecule type" value="Genomic_DNA"/>
</dbReference>
<accession>A0A9P3FZ47</accession>
<dbReference type="PIRSF" id="PIRSF000538">
    <property type="entry name" value="GlpK"/>
    <property type="match status" value="1"/>
</dbReference>
<keyword evidence="7" id="KW-1185">Reference proteome</keyword>